<protein>
    <submittedName>
        <fullName evidence="1">Uncharacterized protein</fullName>
    </submittedName>
</protein>
<keyword evidence="2" id="KW-1185">Reference proteome</keyword>
<evidence type="ECO:0000313" key="1">
    <source>
        <dbReference type="EMBL" id="MFL9832454.1"/>
    </source>
</evidence>
<name>A0ABW8XX06_9FLAO</name>
<proteinExistence type="predicted"/>
<dbReference type="Proteomes" id="UP001629058">
    <property type="component" value="Unassembled WGS sequence"/>
</dbReference>
<sequence length="119" mass="14585">MKNLFFVLFLYSTFFYAQKKDYKFLSTDQRNTKWYYSFDKKNLDGFYSWLKVEETLQTNPSAKSTEYLIEFKCSNKTMSDEIVIINWRKRKPETYRKKYPFTPIPKKHIGNFLVEKYCD</sequence>
<dbReference type="RefSeq" id="WP_408086392.1">
    <property type="nucleotide sequence ID" value="NZ_JBELPY010000001.1"/>
</dbReference>
<reference evidence="1 2" key="1">
    <citation type="submission" date="2024-06" db="EMBL/GenBank/DDBJ databases">
        <authorList>
            <person name="Kaempfer P."/>
            <person name="Viver T."/>
        </authorList>
    </citation>
    <scope>NUCLEOTIDE SEQUENCE [LARGE SCALE GENOMIC DNA]</scope>
    <source>
        <strain evidence="1 2">ST-37</strain>
    </source>
</reference>
<accession>A0ABW8XX06</accession>
<evidence type="ECO:0000313" key="2">
    <source>
        <dbReference type="Proteomes" id="UP001629058"/>
    </source>
</evidence>
<dbReference type="EMBL" id="JBELPY010000001">
    <property type="protein sequence ID" value="MFL9832454.1"/>
    <property type="molecule type" value="Genomic_DNA"/>
</dbReference>
<gene>
    <name evidence="1" type="ORF">ABS765_00255</name>
</gene>
<organism evidence="1 2">
    <name type="scientific">Chryseobacterium terrae</name>
    <dbReference type="NCBI Taxonomy" id="3163299"/>
    <lineage>
        <taxon>Bacteria</taxon>
        <taxon>Pseudomonadati</taxon>
        <taxon>Bacteroidota</taxon>
        <taxon>Flavobacteriia</taxon>
        <taxon>Flavobacteriales</taxon>
        <taxon>Weeksellaceae</taxon>
        <taxon>Chryseobacterium group</taxon>
        <taxon>Chryseobacterium</taxon>
    </lineage>
</organism>
<comment type="caution">
    <text evidence="1">The sequence shown here is derived from an EMBL/GenBank/DDBJ whole genome shotgun (WGS) entry which is preliminary data.</text>
</comment>